<protein>
    <recommendedName>
        <fullName evidence="3">DUF2505 domain-containing protein</fullName>
    </recommendedName>
</protein>
<sequence>MKPFAALVVLRIAPDLLCTRMRERLSEIGEGLDDIERIEELERHTQSDGIHLVNRWYARQRVPAMLRDRLGADEISWIDRAVWSHDGTGCDWSIEPSFGSGGIRCAGSTRFEEAMGGRGARVSFAGQLDIEPSFMVAIAGPFQGPVRMLAETIATTLIPKNLRTAAEVAASLPALAQEGSVVKAKPGIG</sequence>
<evidence type="ECO:0000313" key="2">
    <source>
        <dbReference type="Proteomes" id="UP000555448"/>
    </source>
</evidence>
<name>A0A7W7KD36_9SPHN</name>
<dbReference type="EMBL" id="JACHLR010000026">
    <property type="protein sequence ID" value="MBB4860622.1"/>
    <property type="molecule type" value="Genomic_DNA"/>
</dbReference>
<dbReference type="RefSeq" id="WP_184249759.1">
    <property type="nucleotide sequence ID" value="NZ_JACHLR010000026.1"/>
</dbReference>
<accession>A0A7W7KD36</accession>
<dbReference type="Proteomes" id="UP000555448">
    <property type="component" value="Unassembled WGS sequence"/>
</dbReference>
<reference evidence="1 2" key="1">
    <citation type="submission" date="2020-08" db="EMBL/GenBank/DDBJ databases">
        <title>Functional genomics of gut bacteria from endangered species of beetles.</title>
        <authorList>
            <person name="Carlos-Shanley C."/>
        </authorList>
    </citation>
    <scope>NUCLEOTIDE SEQUENCE [LARGE SCALE GENOMIC DNA]</scope>
    <source>
        <strain evidence="1 2">S00245</strain>
    </source>
</reference>
<dbReference type="AlphaFoldDB" id="A0A7W7KD36"/>
<comment type="caution">
    <text evidence="1">The sequence shown here is derived from an EMBL/GenBank/DDBJ whole genome shotgun (WGS) entry which is preliminary data.</text>
</comment>
<evidence type="ECO:0008006" key="3">
    <source>
        <dbReference type="Google" id="ProtNLM"/>
    </source>
</evidence>
<gene>
    <name evidence="1" type="ORF">HNO88_003966</name>
</gene>
<evidence type="ECO:0000313" key="1">
    <source>
        <dbReference type="EMBL" id="MBB4860622.1"/>
    </source>
</evidence>
<organism evidence="1 2">
    <name type="scientific">Novosphingobium chloroacetimidivorans</name>
    <dbReference type="NCBI Taxonomy" id="1428314"/>
    <lineage>
        <taxon>Bacteria</taxon>
        <taxon>Pseudomonadati</taxon>
        <taxon>Pseudomonadota</taxon>
        <taxon>Alphaproteobacteria</taxon>
        <taxon>Sphingomonadales</taxon>
        <taxon>Sphingomonadaceae</taxon>
        <taxon>Novosphingobium</taxon>
    </lineage>
</organism>
<keyword evidence="2" id="KW-1185">Reference proteome</keyword>
<proteinExistence type="predicted"/>